<comment type="caution">
    <text evidence="2">The sequence shown here is derived from an EMBL/GenBank/DDBJ whole genome shotgun (WGS) entry which is preliminary data.</text>
</comment>
<dbReference type="InterPro" id="IPR013367">
    <property type="entry name" value="Flagellar_put"/>
</dbReference>
<proteinExistence type="predicted"/>
<dbReference type="RefSeq" id="WP_209461337.1">
    <property type="nucleotide sequence ID" value="NZ_CP110224.1"/>
</dbReference>
<dbReference type="Pfam" id="PF12611">
    <property type="entry name" value="Flagellar_put"/>
    <property type="match status" value="1"/>
</dbReference>
<keyword evidence="2" id="KW-0969">Cilium</keyword>
<sequence length="125" mass="14020">MDHPIHQLQQHHNVQIPAMKKQDVKQSSGTPFRDVLSEQQNLKVSKHAKQRMDERNIQLNDTQWSAITEKMGEAKGKGVTDSLVLTNEAALLVSTKNNTVVTAMDREEATSKIFTNINGTILIND</sequence>
<keyword evidence="3" id="KW-1185">Reference proteome</keyword>
<accession>A0ABS4ICE3</accession>
<protein>
    <submittedName>
        <fullName evidence="2">Flagellar operon protein</fullName>
    </submittedName>
</protein>
<keyword evidence="2" id="KW-0282">Flagellum</keyword>
<dbReference type="Proteomes" id="UP001519345">
    <property type="component" value="Unassembled WGS sequence"/>
</dbReference>
<evidence type="ECO:0000313" key="3">
    <source>
        <dbReference type="Proteomes" id="UP001519345"/>
    </source>
</evidence>
<evidence type="ECO:0000256" key="1">
    <source>
        <dbReference type="SAM" id="MobiDB-lite"/>
    </source>
</evidence>
<dbReference type="EMBL" id="JAGGKX010000001">
    <property type="protein sequence ID" value="MBP1968096.1"/>
    <property type="molecule type" value="Genomic_DNA"/>
</dbReference>
<name>A0ABS4ICE3_9BACI</name>
<reference evidence="2 3" key="1">
    <citation type="submission" date="2021-03" db="EMBL/GenBank/DDBJ databases">
        <title>Genomic Encyclopedia of Type Strains, Phase IV (KMG-IV): sequencing the most valuable type-strain genomes for metagenomic binning, comparative biology and taxonomic classification.</title>
        <authorList>
            <person name="Goeker M."/>
        </authorList>
    </citation>
    <scope>NUCLEOTIDE SEQUENCE [LARGE SCALE GENOMIC DNA]</scope>
    <source>
        <strain evidence="2 3">DSM 25609</strain>
    </source>
</reference>
<keyword evidence="2" id="KW-0966">Cell projection</keyword>
<evidence type="ECO:0000313" key="2">
    <source>
        <dbReference type="EMBL" id="MBP1968096.1"/>
    </source>
</evidence>
<feature type="region of interest" description="Disordered" evidence="1">
    <location>
        <begin position="18"/>
        <end position="50"/>
    </location>
</feature>
<organism evidence="2 3">
    <name type="scientific">Virgibacillus natechei</name>
    <dbReference type="NCBI Taxonomy" id="1216297"/>
    <lineage>
        <taxon>Bacteria</taxon>
        <taxon>Bacillati</taxon>
        <taxon>Bacillota</taxon>
        <taxon>Bacilli</taxon>
        <taxon>Bacillales</taxon>
        <taxon>Bacillaceae</taxon>
        <taxon>Virgibacillus</taxon>
    </lineage>
</organism>
<dbReference type="NCBIfam" id="TIGR02530">
    <property type="entry name" value="flg_new"/>
    <property type="match status" value="1"/>
</dbReference>
<gene>
    <name evidence="2" type="ORF">J2Z83_000188</name>
</gene>